<keyword evidence="1" id="KW-0472">Membrane</keyword>
<gene>
    <name evidence="3" type="ORF">OKA104_LOCUS11162</name>
    <name evidence="2" type="ORF">VCS650_LOCUS5947</name>
</gene>
<proteinExistence type="predicted"/>
<dbReference type="Proteomes" id="UP000663881">
    <property type="component" value="Unassembled WGS sequence"/>
</dbReference>
<evidence type="ECO:0000313" key="4">
    <source>
        <dbReference type="Proteomes" id="UP000663891"/>
    </source>
</evidence>
<sequence>MHFEIILMKFDAYKLTDVVPILGPICFSLFFLFVVFICMGIFIIIIIISDGFRIVRNNTKVKYNEDKTTFELMFRKFQR</sequence>
<name>A0A813VAI1_9BILA</name>
<organism evidence="2 4">
    <name type="scientific">Adineta steineri</name>
    <dbReference type="NCBI Taxonomy" id="433720"/>
    <lineage>
        <taxon>Eukaryota</taxon>
        <taxon>Metazoa</taxon>
        <taxon>Spiralia</taxon>
        <taxon>Gnathifera</taxon>
        <taxon>Rotifera</taxon>
        <taxon>Eurotatoria</taxon>
        <taxon>Bdelloidea</taxon>
        <taxon>Adinetida</taxon>
        <taxon>Adinetidae</taxon>
        <taxon>Adineta</taxon>
    </lineage>
</organism>
<dbReference type="EMBL" id="CAJNON010000035">
    <property type="protein sequence ID" value="CAF0837467.1"/>
    <property type="molecule type" value="Genomic_DNA"/>
</dbReference>
<evidence type="ECO:0000313" key="3">
    <source>
        <dbReference type="EMBL" id="CAF3681625.1"/>
    </source>
</evidence>
<dbReference type="EMBL" id="CAJOAY010000511">
    <property type="protein sequence ID" value="CAF3681625.1"/>
    <property type="molecule type" value="Genomic_DNA"/>
</dbReference>
<feature type="transmembrane region" description="Helical" evidence="1">
    <location>
        <begin position="21"/>
        <end position="48"/>
    </location>
</feature>
<accession>A0A813VAI1</accession>
<reference evidence="2" key="1">
    <citation type="submission" date="2021-02" db="EMBL/GenBank/DDBJ databases">
        <authorList>
            <person name="Nowell W R."/>
        </authorList>
    </citation>
    <scope>NUCLEOTIDE SEQUENCE</scope>
</reference>
<comment type="caution">
    <text evidence="2">The sequence shown here is derived from an EMBL/GenBank/DDBJ whole genome shotgun (WGS) entry which is preliminary data.</text>
</comment>
<keyword evidence="1" id="KW-0812">Transmembrane</keyword>
<dbReference type="Proteomes" id="UP000663891">
    <property type="component" value="Unassembled WGS sequence"/>
</dbReference>
<evidence type="ECO:0000256" key="1">
    <source>
        <dbReference type="SAM" id="Phobius"/>
    </source>
</evidence>
<dbReference type="OrthoDB" id="6274558at2759"/>
<dbReference type="AlphaFoldDB" id="A0A813VAI1"/>
<keyword evidence="1" id="KW-1133">Transmembrane helix</keyword>
<evidence type="ECO:0000313" key="2">
    <source>
        <dbReference type="EMBL" id="CAF0837467.1"/>
    </source>
</evidence>
<protein>
    <submittedName>
        <fullName evidence="2">Uncharacterized protein</fullName>
    </submittedName>
</protein>